<name>A0ABU3GHN9_9MICO</name>
<dbReference type="EMBL" id="JAUZVT010000001">
    <property type="protein sequence ID" value="MDT3329895.1"/>
    <property type="molecule type" value="Genomic_DNA"/>
</dbReference>
<accession>A0ABU3GHN9</accession>
<proteinExistence type="predicted"/>
<gene>
    <name evidence="1" type="ORF">Q9S78_04355</name>
</gene>
<reference evidence="1 2" key="1">
    <citation type="submission" date="2023-08" db="EMBL/GenBank/DDBJ databases">
        <title>Microbacterium aquilitoris sp. nov. and Microbacterium gwkjibeachense sp. nov., isolated from beach.</title>
        <authorList>
            <person name="Lee S.D."/>
            <person name="Yang H."/>
            <person name="Kim I."/>
        </authorList>
    </citation>
    <scope>NUCLEOTIDE SEQUENCE [LARGE SCALE GENOMIC DNA]</scope>
    <source>
        <strain evidence="1 2">KSW-18</strain>
    </source>
</reference>
<protein>
    <submittedName>
        <fullName evidence="1">Uncharacterized protein</fullName>
    </submittedName>
</protein>
<organism evidence="1 2">
    <name type="scientific">Microbacterium aquilitoris</name>
    <dbReference type="NCBI Taxonomy" id="3067307"/>
    <lineage>
        <taxon>Bacteria</taxon>
        <taxon>Bacillati</taxon>
        <taxon>Actinomycetota</taxon>
        <taxon>Actinomycetes</taxon>
        <taxon>Micrococcales</taxon>
        <taxon>Microbacteriaceae</taxon>
        <taxon>Microbacterium</taxon>
    </lineage>
</organism>
<sequence length="155" mass="17133">MTTPTHILQENGSSRFPLIDNLRSFEDQLRFTLTQMDGSSFWAFSLWRAPEGANLRASLPPSENYIQCAGEAVGVAVEVRSTDATGTAHQYTVGKPGTPSPGEPTETIRWDSGRRSTTVHAHEVLTLDEAAELFIAYYRDDRVPAEYTLRELSGA</sequence>
<keyword evidence="2" id="KW-1185">Reference proteome</keyword>
<evidence type="ECO:0000313" key="1">
    <source>
        <dbReference type="EMBL" id="MDT3329895.1"/>
    </source>
</evidence>
<evidence type="ECO:0000313" key="2">
    <source>
        <dbReference type="Proteomes" id="UP001262835"/>
    </source>
</evidence>
<comment type="caution">
    <text evidence="1">The sequence shown here is derived from an EMBL/GenBank/DDBJ whole genome shotgun (WGS) entry which is preliminary data.</text>
</comment>
<dbReference type="RefSeq" id="WP_311869028.1">
    <property type="nucleotide sequence ID" value="NZ_JAUZVT010000001.1"/>
</dbReference>
<dbReference type="Proteomes" id="UP001262835">
    <property type="component" value="Unassembled WGS sequence"/>
</dbReference>